<reference evidence="1" key="1">
    <citation type="submission" date="2010-02" db="EMBL/GenBank/DDBJ databases">
        <title>Complete sequence of Aciduliprofundum boonei T469.</title>
        <authorList>
            <consortium name="US DOE Joint Genome Institute"/>
            <person name="Lucas S."/>
            <person name="Copeland A."/>
            <person name="Lapidus A."/>
            <person name="Cheng J.-F."/>
            <person name="Bruce D."/>
            <person name="Goodwin L."/>
            <person name="Pitluck S."/>
            <person name="Saunders E."/>
            <person name="Detter J.C."/>
            <person name="Han C."/>
            <person name="Tapia R."/>
            <person name="Land M."/>
            <person name="Hauser L."/>
            <person name="Kyrpides N."/>
            <person name="Mikhailova N."/>
            <person name="Flores G."/>
            <person name="Reysenbach A.-L."/>
            <person name="Woyke T."/>
        </authorList>
    </citation>
    <scope>NUCLEOTIDE SEQUENCE</scope>
    <source>
        <strain evidence="1">T469</strain>
    </source>
</reference>
<organism evidence="1 2">
    <name type="scientific">Aciduliprofundum boonei (strain DSM 19572 / T469)</name>
    <dbReference type="NCBI Taxonomy" id="439481"/>
    <lineage>
        <taxon>Archaea</taxon>
        <taxon>Methanobacteriati</taxon>
        <taxon>Thermoplasmatota</taxon>
        <taxon>DHVE2 group</taxon>
        <taxon>Candidatus Aciduliprofundum</taxon>
    </lineage>
</organism>
<dbReference type="EMBL" id="CP001941">
    <property type="protein sequence ID" value="ADD08078.1"/>
    <property type="molecule type" value="Genomic_DNA"/>
</dbReference>
<dbReference type="GeneID" id="60419927"/>
<protein>
    <submittedName>
        <fullName evidence="1">Uncharacterized protein</fullName>
    </submittedName>
</protein>
<proteinExistence type="predicted"/>
<keyword evidence="2" id="KW-1185">Reference proteome</keyword>
<evidence type="ECO:0000313" key="2">
    <source>
        <dbReference type="Proteomes" id="UP000001400"/>
    </source>
</evidence>
<dbReference type="RefSeq" id="WP_012997089.1">
    <property type="nucleotide sequence ID" value="NC_013926.1"/>
</dbReference>
<dbReference type="AlphaFoldDB" id="D3TBZ3"/>
<dbReference type="HOGENOM" id="CLU_3194304_0_0_2"/>
<dbReference type="KEGG" id="abi:Aboo_0267"/>
<gene>
    <name evidence="1" type="ordered locus">Aboo_0267</name>
</gene>
<dbReference type="OrthoDB" id="379315at2157"/>
<evidence type="ECO:0000313" key="1">
    <source>
        <dbReference type="EMBL" id="ADD08078.1"/>
    </source>
</evidence>
<dbReference type="Proteomes" id="UP000001400">
    <property type="component" value="Chromosome"/>
</dbReference>
<sequence length="45" mass="5599">MNIPKIDLKELEEIKHKNFEDRLKFIEVYAEWLKKHKMKAEKVKE</sequence>
<name>D3TBZ3_ACIB4</name>
<accession>D3TBZ3</accession>